<dbReference type="RefSeq" id="WP_108107914.1">
    <property type="nucleotide sequence ID" value="NZ_QASN01000020.1"/>
</dbReference>
<name>A0A2T5P6U7_9PSED</name>
<dbReference type="AlphaFoldDB" id="A0A2T5P6U7"/>
<keyword evidence="3" id="KW-1185">Reference proteome</keyword>
<dbReference type="EMBL" id="QASN01000020">
    <property type="protein sequence ID" value="PTU73468.1"/>
    <property type="molecule type" value="Genomic_DNA"/>
</dbReference>
<feature type="domain" description="Alginate lyase 2" evidence="1">
    <location>
        <begin position="2"/>
        <end position="226"/>
    </location>
</feature>
<dbReference type="GO" id="GO:0016829">
    <property type="term" value="F:lyase activity"/>
    <property type="evidence" value="ECO:0007669"/>
    <property type="project" value="UniProtKB-KW"/>
</dbReference>
<dbReference type="Proteomes" id="UP000244064">
    <property type="component" value="Unassembled WGS sequence"/>
</dbReference>
<organism evidence="2 3">
    <name type="scientific">Pseudomonas mangrovi</name>
    <dbReference type="NCBI Taxonomy" id="2161748"/>
    <lineage>
        <taxon>Bacteria</taxon>
        <taxon>Pseudomonadati</taxon>
        <taxon>Pseudomonadota</taxon>
        <taxon>Gammaproteobacteria</taxon>
        <taxon>Pseudomonadales</taxon>
        <taxon>Pseudomonadaceae</taxon>
        <taxon>Pseudomonas</taxon>
    </lineage>
</organism>
<evidence type="ECO:0000259" key="1">
    <source>
        <dbReference type="Pfam" id="PF08787"/>
    </source>
</evidence>
<keyword evidence="2" id="KW-0456">Lyase</keyword>
<sequence length="229" mass="25662">MIDLSTWNLTTPATQENPLITTQQLNNGYRSSYFRRNADGSLTFWAPVTGSTTSGSSYPRSELRETSRDGKPVFWKYDRANDRLAAVLTVERLPSNEKLIVGQIHSKDEPGSMRDPLLKIRYRKVDGIGRVEAVVRRRPGEKACDSHLLLDGVGPGDQFGYRIDLDSRGKLQVAASSANGQSSKFSQQVDPRWKKQSLYFKAGLYVLDNKGPSTEGGRVTFHWLDSAHR</sequence>
<dbReference type="SUPFAM" id="SSF49899">
    <property type="entry name" value="Concanavalin A-like lectins/glucanases"/>
    <property type="match status" value="1"/>
</dbReference>
<proteinExistence type="predicted"/>
<reference evidence="2 3" key="1">
    <citation type="submission" date="2018-04" db="EMBL/GenBank/DDBJ databases">
        <title>Pseudomonas sp. nov., isolated from mangrove soil.</title>
        <authorList>
            <person name="Chen C."/>
        </authorList>
    </citation>
    <scope>NUCLEOTIDE SEQUENCE [LARGE SCALE GENOMIC DNA]</scope>
    <source>
        <strain evidence="2 3">TC-11</strain>
    </source>
</reference>
<evidence type="ECO:0000313" key="3">
    <source>
        <dbReference type="Proteomes" id="UP000244064"/>
    </source>
</evidence>
<dbReference type="OrthoDB" id="1113844at2"/>
<gene>
    <name evidence="2" type="ORF">DBO85_14165</name>
</gene>
<dbReference type="Pfam" id="PF08787">
    <property type="entry name" value="Alginate_lyase2"/>
    <property type="match status" value="1"/>
</dbReference>
<dbReference type="InterPro" id="IPR013320">
    <property type="entry name" value="ConA-like_dom_sf"/>
</dbReference>
<dbReference type="InterPro" id="IPR014895">
    <property type="entry name" value="Alginate_lyase_2"/>
</dbReference>
<accession>A0A2T5P6U7</accession>
<dbReference type="Gene3D" id="2.60.120.200">
    <property type="match status" value="1"/>
</dbReference>
<comment type="caution">
    <text evidence="2">The sequence shown here is derived from an EMBL/GenBank/DDBJ whole genome shotgun (WGS) entry which is preliminary data.</text>
</comment>
<evidence type="ECO:0000313" key="2">
    <source>
        <dbReference type="EMBL" id="PTU73468.1"/>
    </source>
</evidence>
<protein>
    <submittedName>
        <fullName evidence="2">Polysaccharide lyase family 7 protein</fullName>
    </submittedName>
</protein>